<dbReference type="Proteomes" id="UP000325690">
    <property type="component" value="Unassembled WGS sequence"/>
</dbReference>
<feature type="non-terminal residue" evidence="2">
    <location>
        <position position="1"/>
    </location>
</feature>
<comment type="caution">
    <text evidence="2">The sequence shown here is derived from an EMBL/GenBank/DDBJ whole genome shotgun (WGS) entry which is preliminary data.</text>
</comment>
<organism evidence="2 3">
    <name type="scientific">Mycolicibacterium phlei DSM 43239 = CCUG 21000</name>
    <dbReference type="NCBI Taxonomy" id="1226750"/>
    <lineage>
        <taxon>Bacteria</taxon>
        <taxon>Bacillati</taxon>
        <taxon>Actinomycetota</taxon>
        <taxon>Actinomycetes</taxon>
        <taxon>Mycobacteriales</taxon>
        <taxon>Mycobacteriaceae</taxon>
        <taxon>Mycolicibacterium</taxon>
    </lineage>
</organism>
<dbReference type="AlphaFoldDB" id="A0A5N5UTN6"/>
<dbReference type="EMBL" id="ANBP01000040">
    <property type="protein sequence ID" value="KAB7752916.1"/>
    <property type="molecule type" value="Genomic_DNA"/>
</dbReference>
<accession>A0A5N5UTN6</accession>
<evidence type="ECO:0000256" key="1">
    <source>
        <dbReference type="SAM" id="MobiDB-lite"/>
    </source>
</evidence>
<sequence>QRSDGTSTISGVISARMRVFLEAGLAIYDRVHANQPDTVEPIPALGPDRAQQPPADVEPADDPELDLDPEPEPEPEPSVEVVDTRSAGQRRHDAVLAMLRDLLGP</sequence>
<protein>
    <submittedName>
        <fullName evidence="2">Uncharacterized protein</fullName>
    </submittedName>
</protein>
<keyword evidence="3" id="KW-1185">Reference proteome</keyword>
<name>A0A5N5UTN6_MYCPH</name>
<feature type="compositionally biased region" description="Acidic residues" evidence="1">
    <location>
        <begin position="58"/>
        <end position="77"/>
    </location>
</feature>
<evidence type="ECO:0000313" key="2">
    <source>
        <dbReference type="EMBL" id="KAB7752916.1"/>
    </source>
</evidence>
<gene>
    <name evidence="2" type="ORF">MPHL21000_20600</name>
</gene>
<feature type="region of interest" description="Disordered" evidence="1">
    <location>
        <begin position="37"/>
        <end position="92"/>
    </location>
</feature>
<proteinExistence type="predicted"/>
<evidence type="ECO:0000313" key="3">
    <source>
        <dbReference type="Proteomes" id="UP000325690"/>
    </source>
</evidence>
<reference evidence="2 3" key="1">
    <citation type="submission" date="2012-10" db="EMBL/GenBank/DDBJ databases">
        <title>The draft sequence of the Mycobacterium pheli genome.</title>
        <authorList>
            <person name="Pettersson B.M.F."/>
            <person name="Das S."/>
            <person name="Dasgupta S."/>
            <person name="Bhattacharya A."/>
            <person name="Kirsebom L.A."/>
        </authorList>
    </citation>
    <scope>NUCLEOTIDE SEQUENCE [LARGE SCALE GENOMIC DNA]</scope>
    <source>
        <strain evidence="2 3">CCUG 21000</strain>
    </source>
</reference>